<evidence type="ECO:0008006" key="7">
    <source>
        <dbReference type="Google" id="ProtNLM"/>
    </source>
</evidence>
<organism evidence="5 6">
    <name type="scientific">Ascodesmis nigricans</name>
    <dbReference type="NCBI Taxonomy" id="341454"/>
    <lineage>
        <taxon>Eukaryota</taxon>
        <taxon>Fungi</taxon>
        <taxon>Dikarya</taxon>
        <taxon>Ascomycota</taxon>
        <taxon>Pezizomycotina</taxon>
        <taxon>Pezizomycetes</taxon>
        <taxon>Pezizales</taxon>
        <taxon>Ascodesmidaceae</taxon>
        <taxon>Ascodesmis</taxon>
    </lineage>
</organism>
<reference evidence="5 6" key="1">
    <citation type="submission" date="2019-04" db="EMBL/GenBank/DDBJ databases">
        <title>Comparative genomics and transcriptomics to analyze fruiting body development in filamentous ascomycetes.</title>
        <authorList>
            <consortium name="DOE Joint Genome Institute"/>
            <person name="Lutkenhaus R."/>
            <person name="Traeger S."/>
            <person name="Breuer J."/>
            <person name="Kuo A."/>
            <person name="Lipzen A."/>
            <person name="Pangilinan J."/>
            <person name="Dilworth D."/>
            <person name="Sandor L."/>
            <person name="Poggeler S."/>
            <person name="Barry K."/>
            <person name="Grigoriev I.V."/>
            <person name="Nowrousian M."/>
        </authorList>
    </citation>
    <scope>NUCLEOTIDE SEQUENCE [LARGE SCALE GENOMIC DNA]</scope>
    <source>
        <strain evidence="5 6">CBS 389.68</strain>
    </source>
</reference>
<dbReference type="Proteomes" id="UP000298138">
    <property type="component" value="Unassembled WGS sequence"/>
</dbReference>
<dbReference type="STRING" id="341454.A0A4S2N171"/>
<dbReference type="InterPro" id="IPR040194">
    <property type="entry name" value="Cwf19-like"/>
</dbReference>
<evidence type="ECO:0000256" key="2">
    <source>
        <dbReference type="SAM" id="MobiDB-lite"/>
    </source>
</evidence>
<evidence type="ECO:0000313" key="5">
    <source>
        <dbReference type="EMBL" id="TGZ82872.1"/>
    </source>
</evidence>
<dbReference type="GO" id="GO:0000398">
    <property type="term" value="P:mRNA splicing, via spliceosome"/>
    <property type="evidence" value="ECO:0007669"/>
    <property type="project" value="TreeGrafter"/>
</dbReference>
<dbReference type="OrthoDB" id="2113965at2759"/>
<keyword evidence="6" id="KW-1185">Reference proteome</keyword>
<evidence type="ECO:0000256" key="1">
    <source>
        <dbReference type="ARBA" id="ARBA00006795"/>
    </source>
</evidence>
<dbReference type="InterPro" id="IPR006767">
    <property type="entry name" value="Cwf19-like_C_dom-2"/>
</dbReference>
<dbReference type="PANTHER" id="PTHR12072">
    <property type="entry name" value="CWF19, CELL CYCLE CONTROL PROTEIN"/>
    <property type="match status" value="1"/>
</dbReference>
<dbReference type="AlphaFoldDB" id="A0A4S2N171"/>
<dbReference type="SUPFAM" id="SSF54197">
    <property type="entry name" value="HIT-like"/>
    <property type="match status" value="1"/>
</dbReference>
<feature type="region of interest" description="Disordered" evidence="2">
    <location>
        <begin position="1"/>
        <end position="96"/>
    </location>
</feature>
<accession>A0A4S2N171</accession>
<gene>
    <name evidence="5" type="ORF">EX30DRAFT_339137</name>
</gene>
<feature type="domain" description="Cwf19-like protein C-terminal" evidence="3">
    <location>
        <begin position="594"/>
        <end position="690"/>
    </location>
</feature>
<evidence type="ECO:0000313" key="6">
    <source>
        <dbReference type="Proteomes" id="UP000298138"/>
    </source>
</evidence>
<dbReference type="InterPro" id="IPR006768">
    <property type="entry name" value="Cwf19-like_C_dom-1"/>
</dbReference>
<proteinExistence type="inferred from homology"/>
<dbReference type="EMBL" id="ML220114">
    <property type="protein sequence ID" value="TGZ82872.1"/>
    <property type="molecule type" value="Genomic_DNA"/>
</dbReference>
<feature type="compositionally biased region" description="Basic and acidic residues" evidence="2">
    <location>
        <begin position="46"/>
        <end position="62"/>
    </location>
</feature>
<dbReference type="Gene3D" id="3.30.428.10">
    <property type="entry name" value="HIT-like"/>
    <property type="match status" value="1"/>
</dbReference>
<dbReference type="GO" id="GO:0071014">
    <property type="term" value="C:post-mRNA release spliceosomal complex"/>
    <property type="evidence" value="ECO:0007669"/>
    <property type="project" value="TreeGrafter"/>
</dbReference>
<evidence type="ECO:0000259" key="3">
    <source>
        <dbReference type="Pfam" id="PF04676"/>
    </source>
</evidence>
<evidence type="ECO:0000259" key="4">
    <source>
        <dbReference type="Pfam" id="PF04677"/>
    </source>
</evidence>
<dbReference type="PANTHER" id="PTHR12072:SF5">
    <property type="entry name" value="CWF19-LIKE PROTEIN 2"/>
    <property type="match status" value="1"/>
</dbReference>
<name>A0A4S2N171_9PEZI</name>
<feature type="domain" description="Cwf19-like C-terminal" evidence="4">
    <location>
        <begin position="460"/>
        <end position="585"/>
    </location>
</feature>
<dbReference type="InterPro" id="IPR036265">
    <property type="entry name" value="HIT-like_sf"/>
</dbReference>
<protein>
    <recommendedName>
        <fullName evidence="7">Cell cycle control protein</fullName>
    </recommendedName>
</protein>
<dbReference type="Pfam" id="PF04677">
    <property type="entry name" value="CwfJ_C_1"/>
    <property type="match status" value="1"/>
</dbReference>
<feature type="compositionally biased region" description="Basic residues" evidence="2">
    <location>
        <begin position="31"/>
        <end position="45"/>
    </location>
</feature>
<dbReference type="Pfam" id="PF04676">
    <property type="entry name" value="CwfJ_C_2"/>
    <property type="match status" value="1"/>
</dbReference>
<dbReference type="InParanoid" id="A0A4S2N171"/>
<sequence>MPDHDTSSVHHSHSRRHRSRSRDRHRESSGRHHSHRSSRSHRSHSRNRDSTSKRDRDRDQDRHRHHRRRKRSRDDTDRERHHKLRKQTPEAIAATSNIIVDDDADEWVEAEAEETISTLNKSPIPTEAPQPAPKRDAWMLEPSALDIDYTQRGSRKKTPPKTSTPDYAPIIHKNELNKQLVAGKSLEEYTAPSTDAVTYTFGDEGSKWRMSKLRRVYEFAKEEGRTVDDVALERYGDLKLFDNAREEEMELERRETYGRDRVDAKDQPTGELYAERVRKMEVTEKLHSERQGRILETLPSKSEGTAPATATGPVVSQSTLNRMRAALMKAQLRGDPKAPEMEKEYNAALTASRQPAAPQSDTVVLSAMDTRQIAGLSTRVGREVVETKNGKLVENADMSISDMVRAERLSKNQSSSKEFAERISRDAKFNDDLEYMDENAEKLAKRIQKNEISIKNMAVNEYKKVSRILDQCPLCEHEDRPPLASVISLATRVFLSLPPEPEVVQGGAVIVPIQHHKNMLECDDDEWEEVRNFMKSLTRHYAALNPPQSVIFYESSLALHSHPHAYITAVPLPGDVQGLAPAYFKEAILASAPEWSTHQKILSTENKGKMGFRRTMSKDMPYFHVWFTIDGGMGHVVEDERLWPRGDGFAREVLAGMIGAEKEVVRKRGRWGRNKEREEKWKRGWDQWDWSKVLVG</sequence>
<feature type="compositionally biased region" description="Basic residues" evidence="2">
    <location>
        <begin position="10"/>
        <end position="23"/>
    </location>
</feature>
<comment type="similarity">
    <text evidence="1">Belongs to the CWF19 family.</text>
</comment>